<sequence length="69" mass="8207">MPPLSFRTREKTMYEYELHQLNVAELIRRAEQQRTARRAALALRADRRAQRHDAEGRVGKNRSWFVRAA</sequence>
<dbReference type="Proteomes" id="UP001224433">
    <property type="component" value="Chromosome"/>
</dbReference>
<evidence type="ECO:0000313" key="3">
    <source>
        <dbReference type="Proteomes" id="UP001224433"/>
    </source>
</evidence>
<keyword evidence="3" id="KW-1185">Reference proteome</keyword>
<reference evidence="2 3" key="1">
    <citation type="submission" date="2023-03" db="EMBL/GenBank/DDBJ databases">
        <title>Isolation and description of six Streptomyces strains from soil environments, able to metabolize different microbial glucans.</title>
        <authorList>
            <person name="Widen T."/>
            <person name="Larsbrink J."/>
        </authorList>
    </citation>
    <scope>NUCLEOTIDE SEQUENCE [LARGE SCALE GENOMIC DNA]</scope>
    <source>
        <strain evidence="2 3">Alt3</strain>
    </source>
</reference>
<evidence type="ECO:0000313" key="2">
    <source>
        <dbReference type="EMBL" id="WLQ69156.1"/>
    </source>
</evidence>
<name>A0ABY9JN30_9ACTN</name>
<protein>
    <submittedName>
        <fullName evidence="2">Uncharacterized protein</fullName>
    </submittedName>
</protein>
<organism evidence="2 3">
    <name type="scientific">Streptomyces glycanivorans</name>
    <dbReference type="NCBI Taxonomy" id="3033808"/>
    <lineage>
        <taxon>Bacteria</taxon>
        <taxon>Bacillati</taxon>
        <taxon>Actinomycetota</taxon>
        <taxon>Actinomycetes</taxon>
        <taxon>Kitasatosporales</taxon>
        <taxon>Streptomycetaceae</taxon>
        <taxon>Streptomyces</taxon>
    </lineage>
</organism>
<accession>A0ABY9JN30</accession>
<proteinExistence type="predicted"/>
<feature type="region of interest" description="Disordered" evidence="1">
    <location>
        <begin position="47"/>
        <end position="69"/>
    </location>
</feature>
<gene>
    <name evidence="2" type="ORF">P8A20_10630</name>
</gene>
<feature type="compositionally biased region" description="Basic and acidic residues" evidence="1">
    <location>
        <begin position="47"/>
        <end position="58"/>
    </location>
</feature>
<evidence type="ECO:0000256" key="1">
    <source>
        <dbReference type="SAM" id="MobiDB-lite"/>
    </source>
</evidence>
<dbReference type="EMBL" id="CP120983">
    <property type="protein sequence ID" value="WLQ69156.1"/>
    <property type="molecule type" value="Genomic_DNA"/>
</dbReference>
<dbReference type="RefSeq" id="WP_147959634.1">
    <property type="nucleotide sequence ID" value="NZ_CP120983.1"/>
</dbReference>